<dbReference type="RefSeq" id="WP_035779238.1">
    <property type="nucleotide sequence ID" value="NZ_FNDT01000001.1"/>
</dbReference>
<gene>
    <name evidence="2" type="ORF">SAMN04488693_101369</name>
</gene>
<keyword evidence="1" id="KW-0812">Transmembrane</keyword>
<name>A0A1G8CRZ1_9MICC</name>
<keyword evidence="1" id="KW-1133">Transmembrane helix</keyword>
<accession>A0A1G8CRZ1</accession>
<dbReference type="Proteomes" id="UP000199258">
    <property type="component" value="Unassembled WGS sequence"/>
</dbReference>
<dbReference type="OrthoDB" id="4949456at2"/>
<dbReference type="EMBL" id="FNDT01000001">
    <property type="protein sequence ID" value="SDH48261.1"/>
    <property type="molecule type" value="Genomic_DNA"/>
</dbReference>
<proteinExistence type="predicted"/>
<keyword evidence="3" id="KW-1185">Reference proteome</keyword>
<evidence type="ECO:0000313" key="3">
    <source>
        <dbReference type="Proteomes" id="UP000199258"/>
    </source>
</evidence>
<feature type="transmembrane region" description="Helical" evidence="1">
    <location>
        <begin position="49"/>
        <end position="72"/>
    </location>
</feature>
<evidence type="ECO:0000313" key="2">
    <source>
        <dbReference type="EMBL" id="SDH48261.1"/>
    </source>
</evidence>
<organism evidence="2 3">
    <name type="scientific">Arthrobacter subterraneus</name>
    <dbReference type="NCBI Taxonomy" id="335973"/>
    <lineage>
        <taxon>Bacteria</taxon>
        <taxon>Bacillati</taxon>
        <taxon>Actinomycetota</taxon>
        <taxon>Actinomycetes</taxon>
        <taxon>Micrococcales</taxon>
        <taxon>Micrococcaceae</taxon>
        <taxon>Arthrobacter</taxon>
    </lineage>
</organism>
<dbReference type="AlphaFoldDB" id="A0A1G8CRZ1"/>
<evidence type="ECO:0000256" key="1">
    <source>
        <dbReference type="SAM" id="Phobius"/>
    </source>
</evidence>
<sequence>MARQPRPALPPKPLTIRAAIAVEVLVSVLFLIAGGSFLISAGAQEIDRAGLIGLGVLLGALAVIQLVLVLGLRRGKRGARELLTTIGFVVGIPILVRRTPGLSVVSAVMLLGVLLMWVPTSTAWFQQISPRPQNKWVRLASRTVSPFRKR</sequence>
<protein>
    <submittedName>
        <fullName evidence="2">Uncharacterized protein</fullName>
    </submittedName>
</protein>
<keyword evidence="1" id="KW-0472">Membrane</keyword>
<dbReference type="STRING" id="335973.SAMN04488693_101369"/>
<reference evidence="2 3" key="1">
    <citation type="submission" date="2016-10" db="EMBL/GenBank/DDBJ databases">
        <authorList>
            <person name="de Groot N.N."/>
        </authorList>
    </citation>
    <scope>NUCLEOTIDE SEQUENCE [LARGE SCALE GENOMIC DNA]</scope>
    <source>
        <strain evidence="2 3">NP_1H</strain>
    </source>
</reference>
<feature type="transmembrane region" description="Helical" evidence="1">
    <location>
        <begin position="20"/>
        <end position="43"/>
    </location>
</feature>
<feature type="transmembrane region" description="Helical" evidence="1">
    <location>
        <begin position="79"/>
        <end position="96"/>
    </location>
</feature>
<feature type="transmembrane region" description="Helical" evidence="1">
    <location>
        <begin position="102"/>
        <end position="125"/>
    </location>
</feature>